<evidence type="ECO:0000256" key="1">
    <source>
        <dbReference type="ARBA" id="ARBA00001946"/>
    </source>
</evidence>
<sequence>MRSFLFVPGDSEKKLAKAYDSGADVVILDLEDSVSADRKPAARALVREAAADAPGTVAIRVNALDTGLVDDDLAAVMAARPAMIVLPKSETGADVAHLSARLSVHEAEQDVADGATRVLAIATETARAMFGLGTYDAAGPRLAAMTWGLEDLSAALGVSRTRDENGRVTDPFAFARTMCLAGAKAAGVLPIDAVYTDFRNSEGLARESREAAADGFLGKLAIHPAQVAVINEAFTPSAEAVAAARRIVAAFEENPGAGVVSLDGRMVDRPHLINAQQLLARVGA</sequence>
<dbReference type="PANTHER" id="PTHR32308:SF0">
    <property type="entry name" value="HPCH_HPAI ALDOLASE_CITRATE LYASE DOMAIN-CONTAINING PROTEIN"/>
    <property type="match status" value="1"/>
</dbReference>
<evidence type="ECO:0000256" key="6">
    <source>
        <dbReference type="PIRSR" id="PIRSR015582-2"/>
    </source>
</evidence>
<evidence type="ECO:0000313" key="8">
    <source>
        <dbReference type="EMBL" id="RAH99360.1"/>
    </source>
</evidence>
<name>A0A8B2NLE7_9HYPH</name>
<reference evidence="8 9" key="1">
    <citation type="submission" date="2018-05" db="EMBL/GenBank/DDBJ databases">
        <title>Acuticoccus sediminis sp. nov., isolated from deep-sea sediment of Indian Ocean.</title>
        <authorList>
            <person name="Liu X."/>
            <person name="Lai Q."/>
            <person name="Du Y."/>
            <person name="Sun F."/>
            <person name="Zhang X."/>
            <person name="Wang S."/>
            <person name="Shao Z."/>
        </authorList>
    </citation>
    <scope>NUCLEOTIDE SEQUENCE [LARGE SCALE GENOMIC DNA]</scope>
    <source>
        <strain evidence="8 9">PTG4-2</strain>
    </source>
</reference>
<evidence type="ECO:0000256" key="3">
    <source>
        <dbReference type="ARBA" id="ARBA00022723"/>
    </source>
</evidence>
<evidence type="ECO:0000259" key="7">
    <source>
        <dbReference type="Pfam" id="PF03328"/>
    </source>
</evidence>
<feature type="domain" description="HpcH/HpaI aldolase/citrate lyase" evidence="7">
    <location>
        <begin position="2"/>
        <end position="224"/>
    </location>
</feature>
<dbReference type="RefSeq" id="WP_111349516.1">
    <property type="nucleotide sequence ID" value="NZ_QHHQ01000005.1"/>
</dbReference>
<organism evidence="8 9">
    <name type="scientific">Acuticoccus sediminis</name>
    <dbReference type="NCBI Taxonomy" id="2184697"/>
    <lineage>
        <taxon>Bacteria</taxon>
        <taxon>Pseudomonadati</taxon>
        <taxon>Pseudomonadota</taxon>
        <taxon>Alphaproteobacteria</taxon>
        <taxon>Hyphomicrobiales</taxon>
        <taxon>Amorphaceae</taxon>
        <taxon>Acuticoccus</taxon>
    </lineage>
</organism>
<comment type="cofactor">
    <cofactor evidence="1">
        <name>Mg(2+)</name>
        <dbReference type="ChEBI" id="CHEBI:18420"/>
    </cofactor>
</comment>
<dbReference type="OrthoDB" id="9800547at2"/>
<dbReference type="SUPFAM" id="SSF51621">
    <property type="entry name" value="Phosphoenolpyruvate/pyruvate domain"/>
    <property type="match status" value="1"/>
</dbReference>
<dbReference type="GO" id="GO:0016829">
    <property type="term" value="F:lyase activity"/>
    <property type="evidence" value="ECO:0007669"/>
    <property type="project" value="UniProtKB-KW"/>
</dbReference>
<keyword evidence="4 6" id="KW-0460">Magnesium</keyword>
<dbReference type="Pfam" id="PF03328">
    <property type="entry name" value="HpcH_HpaI"/>
    <property type="match status" value="1"/>
</dbReference>
<evidence type="ECO:0000256" key="2">
    <source>
        <dbReference type="ARBA" id="ARBA00005568"/>
    </source>
</evidence>
<comment type="caution">
    <text evidence="8">The sequence shown here is derived from an EMBL/GenBank/DDBJ whole genome shotgun (WGS) entry which is preliminary data.</text>
</comment>
<dbReference type="EMBL" id="QHHQ01000005">
    <property type="protein sequence ID" value="RAH99360.1"/>
    <property type="molecule type" value="Genomic_DNA"/>
</dbReference>
<dbReference type="PANTHER" id="PTHR32308">
    <property type="entry name" value="LYASE BETA SUBUNIT, PUTATIVE (AFU_ORTHOLOGUE AFUA_4G13030)-RELATED"/>
    <property type="match status" value="1"/>
</dbReference>
<dbReference type="Gene3D" id="3.20.20.60">
    <property type="entry name" value="Phosphoenolpyruvate-binding domains"/>
    <property type="match status" value="1"/>
</dbReference>
<evidence type="ECO:0000256" key="4">
    <source>
        <dbReference type="ARBA" id="ARBA00022842"/>
    </source>
</evidence>
<keyword evidence="3 6" id="KW-0479">Metal-binding</keyword>
<dbReference type="Proteomes" id="UP000249590">
    <property type="component" value="Unassembled WGS sequence"/>
</dbReference>
<accession>A0A8B2NLE7</accession>
<keyword evidence="9" id="KW-1185">Reference proteome</keyword>
<comment type="similarity">
    <text evidence="2">Belongs to the HpcH/HpaI aldolase family.</text>
</comment>
<dbReference type="AlphaFoldDB" id="A0A8B2NLE7"/>
<keyword evidence="8" id="KW-0456">Lyase</keyword>
<protein>
    <submittedName>
        <fullName evidence="8">CoA ester lyase</fullName>
    </submittedName>
</protein>
<dbReference type="GO" id="GO:0000287">
    <property type="term" value="F:magnesium ion binding"/>
    <property type="evidence" value="ECO:0007669"/>
    <property type="project" value="TreeGrafter"/>
</dbReference>
<dbReference type="InterPro" id="IPR011206">
    <property type="entry name" value="Citrate_lyase_beta/mcl1/mcl2"/>
</dbReference>
<feature type="binding site" evidence="5">
    <location>
        <position position="60"/>
    </location>
    <ligand>
        <name>substrate</name>
    </ligand>
</feature>
<evidence type="ECO:0000313" key="9">
    <source>
        <dbReference type="Proteomes" id="UP000249590"/>
    </source>
</evidence>
<feature type="binding site" evidence="5">
    <location>
        <position position="124"/>
    </location>
    <ligand>
        <name>substrate</name>
    </ligand>
</feature>
<dbReference type="InterPro" id="IPR015813">
    <property type="entry name" value="Pyrv/PenolPyrv_kinase-like_dom"/>
</dbReference>
<proteinExistence type="inferred from homology"/>
<gene>
    <name evidence="8" type="ORF">DLJ53_22790</name>
</gene>
<dbReference type="PIRSF" id="PIRSF015582">
    <property type="entry name" value="Cit_lyase_B"/>
    <property type="match status" value="1"/>
</dbReference>
<dbReference type="GO" id="GO:0006107">
    <property type="term" value="P:oxaloacetate metabolic process"/>
    <property type="evidence" value="ECO:0007669"/>
    <property type="project" value="TreeGrafter"/>
</dbReference>
<feature type="binding site" evidence="6">
    <location>
        <position position="124"/>
    </location>
    <ligand>
        <name>Mg(2+)</name>
        <dbReference type="ChEBI" id="CHEBI:18420"/>
    </ligand>
</feature>
<evidence type="ECO:0000256" key="5">
    <source>
        <dbReference type="PIRSR" id="PIRSR015582-1"/>
    </source>
</evidence>
<dbReference type="InterPro" id="IPR040442">
    <property type="entry name" value="Pyrv_kinase-like_dom_sf"/>
</dbReference>
<feature type="binding site" evidence="6">
    <location>
        <position position="151"/>
    </location>
    <ligand>
        <name>Mg(2+)</name>
        <dbReference type="ChEBI" id="CHEBI:18420"/>
    </ligand>
</feature>
<dbReference type="InterPro" id="IPR005000">
    <property type="entry name" value="Aldolase/citrate-lyase_domain"/>
</dbReference>